<dbReference type="EMBL" id="ASHM01059111">
    <property type="protein sequence ID" value="PNX89230.1"/>
    <property type="molecule type" value="Genomic_DNA"/>
</dbReference>
<reference evidence="6 7" key="1">
    <citation type="journal article" date="2014" name="Am. J. Bot.">
        <title>Genome assembly and annotation for red clover (Trifolium pratense; Fabaceae).</title>
        <authorList>
            <person name="Istvanek J."/>
            <person name="Jaros M."/>
            <person name="Krenek A."/>
            <person name="Repkova J."/>
        </authorList>
    </citation>
    <scope>NUCLEOTIDE SEQUENCE [LARGE SCALE GENOMIC DNA]</scope>
    <source>
        <strain evidence="7">cv. Tatra</strain>
        <tissue evidence="6">Young leaves</tissue>
    </source>
</reference>
<dbReference type="Pfam" id="PF04434">
    <property type="entry name" value="SWIM"/>
    <property type="match status" value="1"/>
</dbReference>
<dbReference type="Proteomes" id="UP000236291">
    <property type="component" value="Unassembled WGS sequence"/>
</dbReference>
<sequence length="124" mass="14268">MKASALSSCARVLHAPHFSHKTQATCPLAQCFNTVEFFQHLSLPTHLQHQFKQPLHYLFHVENGSTQPLLMVLETTCLDQYVVNLVEKTCACRRWELSGIPCVHAISCLWFNNTKPEDFVAHWY</sequence>
<evidence type="ECO:0000256" key="3">
    <source>
        <dbReference type="ARBA" id="ARBA00022833"/>
    </source>
</evidence>
<dbReference type="PANTHER" id="PTHR31973">
    <property type="entry name" value="POLYPROTEIN, PUTATIVE-RELATED"/>
    <property type="match status" value="1"/>
</dbReference>
<protein>
    <submittedName>
        <fullName evidence="6">Sucrose-phosphate synthase-like protein</fullName>
    </submittedName>
</protein>
<keyword evidence="3" id="KW-0862">Zinc</keyword>
<dbReference type="PANTHER" id="PTHR31973:SF197">
    <property type="entry name" value="SWIM-TYPE DOMAIN-CONTAINING PROTEIN"/>
    <property type="match status" value="1"/>
</dbReference>
<name>A0A2K3MEL6_TRIPR</name>
<evidence type="ECO:0000256" key="2">
    <source>
        <dbReference type="ARBA" id="ARBA00022771"/>
    </source>
</evidence>
<dbReference type="PROSITE" id="PS50966">
    <property type="entry name" value="ZF_SWIM"/>
    <property type="match status" value="1"/>
</dbReference>
<feature type="non-terminal residue" evidence="6">
    <location>
        <position position="124"/>
    </location>
</feature>
<dbReference type="SMART" id="SM00575">
    <property type="entry name" value="ZnF_PMZ"/>
    <property type="match status" value="1"/>
</dbReference>
<organism evidence="6 7">
    <name type="scientific">Trifolium pratense</name>
    <name type="common">Red clover</name>
    <dbReference type="NCBI Taxonomy" id="57577"/>
    <lineage>
        <taxon>Eukaryota</taxon>
        <taxon>Viridiplantae</taxon>
        <taxon>Streptophyta</taxon>
        <taxon>Embryophyta</taxon>
        <taxon>Tracheophyta</taxon>
        <taxon>Spermatophyta</taxon>
        <taxon>Magnoliopsida</taxon>
        <taxon>eudicotyledons</taxon>
        <taxon>Gunneridae</taxon>
        <taxon>Pentapetalae</taxon>
        <taxon>rosids</taxon>
        <taxon>fabids</taxon>
        <taxon>Fabales</taxon>
        <taxon>Fabaceae</taxon>
        <taxon>Papilionoideae</taxon>
        <taxon>50 kb inversion clade</taxon>
        <taxon>NPAAA clade</taxon>
        <taxon>Hologalegina</taxon>
        <taxon>IRL clade</taxon>
        <taxon>Trifolieae</taxon>
        <taxon>Trifolium</taxon>
    </lineage>
</organism>
<dbReference type="GO" id="GO:0008270">
    <property type="term" value="F:zinc ion binding"/>
    <property type="evidence" value="ECO:0007669"/>
    <property type="project" value="UniProtKB-KW"/>
</dbReference>
<gene>
    <name evidence="6" type="ORF">L195_g045347</name>
</gene>
<dbReference type="InterPro" id="IPR007527">
    <property type="entry name" value="Znf_SWIM"/>
</dbReference>
<evidence type="ECO:0000259" key="5">
    <source>
        <dbReference type="PROSITE" id="PS50966"/>
    </source>
</evidence>
<reference evidence="6 7" key="2">
    <citation type="journal article" date="2017" name="Front. Plant Sci.">
        <title>Gene Classification and Mining of Molecular Markers Useful in Red Clover (Trifolium pratense) Breeding.</title>
        <authorList>
            <person name="Istvanek J."/>
            <person name="Dluhosova J."/>
            <person name="Dluhos P."/>
            <person name="Patkova L."/>
            <person name="Nedelnik J."/>
            <person name="Repkova J."/>
        </authorList>
    </citation>
    <scope>NUCLEOTIDE SEQUENCE [LARGE SCALE GENOMIC DNA]</scope>
    <source>
        <strain evidence="7">cv. Tatra</strain>
        <tissue evidence="6">Young leaves</tissue>
    </source>
</reference>
<comment type="caution">
    <text evidence="6">The sequence shown here is derived from an EMBL/GenBank/DDBJ whole genome shotgun (WGS) entry which is preliminary data.</text>
</comment>
<dbReference type="AlphaFoldDB" id="A0A2K3MEL6"/>
<proteinExistence type="predicted"/>
<accession>A0A2K3MEL6</accession>
<evidence type="ECO:0000256" key="4">
    <source>
        <dbReference type="PROSITE-ProRule" id="PRU00325"/>
    </source>
</evidence>
<keyword evidence="1" id="KW-0479">Metal-binding</keyword>
<feature type="domain" description="SWIM-type" evidence="5">
    <location>
        <begin position="81"/>
        <end position="113"/>
    </location>
</feature>
<evidence type="ECO:0000313" key="7">
    <source>
        <dbReference type="Proteomes" id="UP000236291"/>
    </source>
</evidence>
<evidence type="ECO:0000256" key="1">
    <source>
        <dbReference type="ARBA" id="ARBA00022723"/>
    </source>
</evidence>
<dbReference type="InterPro" id="IPR006564">
    <property type="entry name" value="Znf_PMZ"/>
</dbReference>
<evidence type="ECO:0000313" key="6">
    <source>
        <dbReference type="EMBL" id="PNX89230.1"/>
    </source>
</evidence>
<keyword evidence="2 4" id="KW-0863">Zinc-finger</keyword>